<organism evidence="1 2">
    <name type="scientific">Paraburkholderia diazotrophica</name>
    <dbReference type="NCBI Taxonomy" id="667676"/>
    <lineage>
        <taxon>Bacteria</taxon>
        <taxon>Pseudomonadati</taxon>
        <taxon>Pseudomonadota</taxon>
        <taxon>Betaproteobacteria</taxon>
        <taxon>Burkholderiales</taxon>
        <taxon>Burkholderiaceae</taxon>
        <taxon>Paraburkholderia</taxon>
    </lineage>
</organism>
<dbReference type="OrthoDB" id="9801877at2"/>
<dbReference type="AlphaFoldDB" id="A0A1H7DSQ9"/>
<evidence type="ECO:0008006" key="3">
    <source>
        <dbReference type="Google" id="ProtNLM"/>
    </source>
</evidence>
<protein>
    <recommendedName>
        <fullName evidence="3">DUF3303 domain-containing protein</fullName>
    </recommendedName>
</protein>
<dbReference type="RefSeq" id="WP_090872028.1">
    <property type="nucleotide sequence ID" value="NZ_FNYE01000034.1"/>
</dbReference>
<evidence type="ECO:0000313" key="1">
    <source>
        <dbReference type="EMBL" id="SEK04801.1"/>
    </source>
</evidence>
<name>A0A1H7DSQ9_9BURK</name>
<sequence length="96" mass="10355">MKFIVQWNGQPTAQQSAIERFMKTGGALPPDGIKMLGRWHTIGELSGCAIIEADNTAPMAAWMLQWGDIFEFTISPAVTDEELGAALGAYQAQAGK</sequence>
<dbReference type="Proteomes" id="UP000198866">
    <property type="component" value="Unassembled WGS sequence"/>
</dbReference>
<dbReference type="Pfam" id="PF11746">
    <property type="entry name" value="DUF3303"/>
    <property type="match status" value="1"/>
</dbReference>
<proteinExistence type="predicted"/>
<evidence type="ECO:0000313" key="2">
    <source>
        <dbReference type="Proteomes" id="UP000198866"/>
    </source>
</evidence>
<dbReference type="InterPro" id="IPR021734">
    <property type="entry name" value="DUF3303"/>
</dbReference>
<dbReference type="EMBL" id="FNYE01000034">
    <property type="protein sequence ID" value="SEK04801.1"/>
    <property type="molecule type" value="Genomic_DNA"/>
</dbReference>
<gene>
    <name evidence="1" type="ORF">SAMN05192539_103421</name>
</gene>
<accession>A0A1H7DSQ9</accession>
<keyword evidence="2" id="KW-1185">Reference proteome</keyword>
<reference evidence="2" key="1">
    <citation type="submission" date="2016-10" db="EMBL/GenBank/DDBJ databases">
        <authorList>
            <person name="Varghese N."/>
            <person name="Submissions S."/>
        </authorList>
    </citation>
    <scope>NUCLEOTIDE SEQUENCE [LARGE SCALE GENOMIC DNA]</scope>
    <source>
        <strain evidence="2">LMG 26031</strain>
    </source>
</reference>